<evidence type="ECO:0000256" key="1">
    <source>
        <dbReference type="SAM" id="MobiDB-lite"/>
    </source>
</evidence>
<dbReference type="Proteomes" id="UP001586593">
    <property type="component" value="Unassembled WGS sequence"/>
</dbReference>
<dbReference type="EMBL" id="JAZHXJ010003634">
    <property type="protein sequence ID" value="KAL1835020.1"/>
    <property type="molecule type" value="Genomic_DNA"/>
</dbReference>
<organism evidence="2 3">
    <name type="scientific">Phialemonium thermophilum</name>
    <dbReference type="NCBI Taxonomy" id="223376"/>
    <lineage>
        <taxon>Eukaryota</taxon>
        <taxon>Fungi</taxon>
        <taxon>Dikarya</taxon>
        <taxon>Ascomycota</taxon>
        <taxon>Pezizomycotina</taxon>
        <taxon>Sordariomycetes</taxon>
        <taxon>Sordariomycetidae</taxon>
        <taxon>Cephalothecales</taxon>
        <taxon>Cephalothecaceae</taxon>
        <taxon>Phialemonium</taxon>
    </lineage>
</organism>
<name>A0ABR3UZG6_9PEZI</name>
<gene>
    <name evidence="2" type="ORF">VTK73DRAFT_6451</name>
</gene>
<feature type="compositionally biased region" description="Polar residues" evidence="1">
    <location>
        <begin position="65"/>
        <end position="81"/>
    </location>
</feature>
<keyword evidence="3" id="KW-1185">Reference proteome</keyword>
<evidence type="ECO:0000313" key="3">
    <source>
        <dbReference type="Proteomes" id="UP001586593"/>
    </source>
</evidence>
<comment type="caution">
    <text evidence="2">The sequence shown here is derived from an EMBL/GenBank/DDBJ whole genome shotgun (WGS) entry which is preliminary data.</text>
</comment>
<reference evidence="2 3" key="1">
    <citation type="journal article" date="2024" name="Commun. Biol.">
        <title>Comparative genomic analysis of thermophilic fungi reveals convergent evolutionary adaptations and gene losses.</title>
        <authorList>
            <person name="Steindorff A.S."/>
            <person name="Aguilar-Pontes M.V."/>
            <person name="Robinson A.J."/>
            <person name="Andreopoulos B."/>
            <person name="LaButti K."/>
            <person name="Kuo A."/>
            <person name="Mondo S."/>
            <person name="Riley R."/>
            <person name="Otillar R."/>
            <person name="Haridas S."/>
            <person name="Lipzen A."/>
            <person name="Grimwood J."/>
            <person name="Schmutz J."/>
            <person name="Clum A."/>
            <person name="Reid I.D."/>
            <person name="Moisan M.C."/>
            <person name="Butler G."/>
            <person name="Nguyen T.T.M."/>
            <person name="Dewar K."/>
            <person name="Conant G."/>
            <person name="Drula E."/>
            <person name="Henrissat B."/>
            <person name="Hansel C."/>
            <person name="Singer S."/>
            <person name="Hutchinson M.I."/>
            <person name="de Vries R.P."/>
            <person name="Natvig D.O."/>
            <person name="Powell A.J."/>
            <person name="Tsang A."/>
            <person name="Grigoriev I.V."/>
        </authorList>
    </citation>
    <scope>NUCLEOTIDE SEQUENCE [LARGE SCALE GENOMIC DNA]</scope>
    <source>
        <strain evidence="2 3">ATCC 24622</strain>
    </source>
</reference>
<feature type="compositionally biased region" description="Basic and acidic residues" evidence="1">
    <location>
        <begin position="53"/>
        <end position="64"/>
    </location>
</feature>
<accession>A0ABR3UZG6</accession>
<protein>
    <submittedName>
        <fullName evidence="2">Uncharacterized protein</fullName>
    </submittedName>
</protein>
<evidence type="ECO:0000313" key="2">
    <source>
        <dbReference type="EMBL" id="KAL1835020.1"/>
    </source>
</evidence>
<sequence length="81" mass="9228">MAWARPHAKHHDYKGRAPSLHLIYVGRTSIWDPISSPVSRLVEKPLVVVPRETCGHSRRPERNLRAQSSRWSNGGVCSTMR</sequence>
<proteinExistence type="predicted"/>
<feature type="region of interest" description="Disordered" evidence="1">
    <location>
        <begin position="53"/>
        <end position="81"/>
    </location>
</feature>